<proteinExistence type="predicted"/>
<dbReference type="Proteomes" id="UP000275846">
    <property type="component" value="Unassembled WGS sequence"/>
</dbReference>
<dbReference type="AlphaFoldDB" id="A0A183T8Q9"/>
<evidence type="ECO:0000313" key="2">
    <source>
        <dbReference type="Proteomes" id="UP000275846"/>
    </source>
</evidence>
<dbReference type="Gene3D" id="3.30.70.270">
    <property type="match status" value="1"/>
</dbReference>
<dbReference type="WBParaSite" id="SSLN_0001335501-mRNA-1">
    <property type="protein sequence ID" value="SSLN_0001335501-mRNA-1"/>
    <property type="gene ID" value="SSLN_0001335501"/>
</dbReference>
<protein>
    <submittedName>
        <fullName evidence="3">Reverse transcriptase domain-containing protein</fullName>
    </submittedName>
</protein>
<evidence type="ECO:0000313" key="1">
    <source>
        <dbReference type="EMBL" id="VDL99242.1"/>
    </source>
</evidence>
<reference evidence="3" key="1">
    <citation type="submission" date="2016-06" db="UniProtKB">
        <authorList>
            <consortium name="WormBaseParasite"/>
        </authorList>
    </citation>
    <scope>IDENTIFICATION</scope>
</reference>
<dbReference type="OrthoDB" id="427924at2759"/>
<sequence length="176" mass="19161">MLSQLQYSVEAAEMKVIHFPGLVRVDGPGLRSVKKCCHDDGLVHLQFDVQVHTEAISHGGLQPAEGLTNFGDPLGNLVIIQQLPAPRPRCIHATFSCVGRRKKVLAARLMSSLQEKFSSVFKDGLDCCTKMKFTHLPFGGKTAPAIFQQTLNTILTGTEEATAYLDDIIVTGSNPD</sequence>
<dbReference type="EMBL" id="UYSU01037597">
    <property type="protein sequence ID" value="VDL99242.1"/>
    <property type="molecule type" value="Genomic_DNA"/>
</dbReference>
<dbReference type="InterPro" id="IPR043128">
    <property type="entry name" value="Rev_trsase/Diguanyl_cyclase"/>
</dbReference>
<dbReference type="SUPFAM" id="SSF56672">
    <property type="entry name" value="DNA/RNA polymerases"/>
    <property type="match status" value="1"/>
</dbReference>
<dbReference type="InterPro" id="IPR043502">
    <property type="entry name" value="DNA/RNA_pol_sf"/>
</dbReference>
<gene>
    <name evidence="1" type="ORF">SSLN_LOCUS12857</name>
</gene>
<reference evidence="1 2" key="2">
    <citation type="submission" date="2018-11" db="EMBL/GenBank/DDBJ databases">
        <authorList>
            <consortium name="Pathogen Informatics"/>
        </authorList>
    </citation>
    <scope>NUCLEOTIDE SEQUENCE [LARGE SCALE GENOMIC DNA]</scope>
    <source>
        <strain evidence="1 2">NST_G2</strain>
    </source>
</reference>
<organism evidence="3">
    <name type="scientific">Schistocephalus solidus</name>
    <name type="common">Tapeworm</name>
    <dbReference type="NCBI Taxonomy" id="70667"/>
    <lineage>
        <taxon>Eukaryota</taxon>
        <taxon>Metazoa</taxon>
        <taxon>Spiralia</taxon>
        <taxon>Lophotrochozoa</taxon>
        <taxon>Platyhelminthes</taxon>
        <taxon>Cestoda</taxon>
        <taxon>Eucestoda</taxon>
        <taxon>Diphyllobothriidea</taxon>
        <taxon>Diphyllobothriidae</taxon>
        <taxon>Schistocephalus</taxon>
    </lineage>
</organism>
<keyword evidence="2" id="KW-1185">Reference proteome</keyword>
<evidence type="ECO:0000313" key="3">
    <source>
        <dbReference type="WBParaSite" id="SSLN_0001335501-mRNA-1"/>
    </source>
</evidence>
<name>A0A183T8Q9_SCHSO</name>
<accession>A0A183T8Q9</accession>